<protein>
    <submittedName>
        <fullName evidence="1">Uncharacterized protein</fullName>
    </submittedName>
</protein>
<comment type="caution">
    <text evidence="1">The sequence shown here is derived from an EMBL/GenBank/DDBJ whole genome shotgun (WGS) entry which is preliminary data.</text>
</comment>
<dbReference type="Proteomes" id="UP000542695">
    <property type="component" value="Unassembled WGS sequence"/>
</dbReference>
<accession>A0A7Y7ZBS4</accession>
<sequence>MKNVIDEDADPASGGSVLLSMWMDLSTANALWRDVNHDDFLIESIVTVTPMPGGIMETTMRKFSRIEIIATGNVYSEVNLYPAYDVVADTKKLGNRGDEQILRLTEVPLPAARLRVTLPLASSYLRYRAQDQSVLSLEWNGDASYAYYYPKESRIPTAVPAEYENYYDRQEKIEIAMMPRAVDSRLQDLYIYMLTTESLADRHFLFHQQPQAYKNLAGRRLQAPTPEVQTVLSAQFSQTNFPEVSAGSPPADNAWFSHLVTPPGACVPDGGTKLSTGWLSNYKVGPERPWNPSTVASAGTVHKIAPQARIFPAGELRQQLGFVGTPVPGAIWSVAGDAGGRIVKEGSDHFYEPATKPPGILFSEPGETLIPAVLKSSYSLLPARTDVVTAAGGGASASALYVTTFVGPTHFIRFHAEGAALRLSCCYFNRYQEEAVLQPEHVKWHILAGNGEVSTQGIFTPLSAAPTPVTILMAEDLRVDTEWRFAVTIIPMPLLSLRDVMRLQQA</sequence>
<reference evidence="1 2" key="1">
    <citation type="submission" date="2020-04" db="EMBL/GenBank/DDBJ databases">
        <title>Molecular characterization of pseudomonads from Agaricus bisporus reveal novel blotch 2 pathogens in Western Europe.</title>
        <authorList>
            <person name="Taparia T."/>
            <person name="Krijger M."/>
            <person name="Haynes E."/>
            <person name="Elpinstone J.G."/>
            <person name="Noble R."/>
            <person name="Van Der Wolf J."/>
        </authorList>
    </citation>
    <scope>NUCLEOTIDE SEQUENCE [LARGE SCALE GENOMIC DNA]</scope>
    <source>
        <strain evidence="1 2">P7765</strain>
    </source>
</reference>
<dbReference type="EMBL" id="JACARV010000036">
    <property type="protein sequence ID" value="NWC81477.1"/>
    <property type="molecule type" value="Genomic_DNA"/>
</dbReference>
<evidence type="ECO:0000313" key="2">
    <source>
        <dbReference type="Proteomes" id="UP000542695"/>
    </source>
</evidence>
<proteinExistence type="predicted"/>
<gene>
    <name evidence="1" type="ORF">HX798_14410</name>
</gene>
<evidence type="ECO:0000313" key="1">
    <source>
        <dbReference type="EMBL" id="NWC81477.1"/>
    </source>
</evidence>
<dbReference type="AlphaFoldDB" id="A0A7Y7ZBS4"/>
<name>A0A7Y7ZBS4_PSEPU</name>
<dbReference type="RefSeq" id="WP_177010581.1">
    <property type="nucleotide sequence ID" value="NZ_JACARV010000036.1"/>
</dbReference>
<organism evidence="1 2">
    <name type="scientific">Pseudomonas putida</name>
    <name type="common">Arthrobacter siderocapsulatus</name>
    <dbReference type="NCBI Taxonomy" id="303"/>
    <lineage>
        <taxon>Bacteria</taxon>
        <taxon>Pseudomonadati</taxon>
        <taxon>Pseudomonadota</taxon>
        <taxon>Gammaproteobacteria</taxon>
        <taxon>Pseudomonadales</taxon>
        <taxon>Pseudomonadaceae</taxon>
        <taxon>Pseudomonas</taxon>
    </lineage>
</organism>